<sequence length="94" mass="10922">MHLEPTGTVENPQFKSAYAENRAKSFMHYWLYLMKTASVNSDKFKELLADQFELNLSTTSKVNTLKGFNEWLATISNQVKQSGHYPENFQLQKM</sequence>
<reference evidence="2 3" key="1">
    <citation type="submission" date="2017-09" db="EMBL/GenBank/DDBJ databases">
        <title>Large-scale bioinformatics analysis of Bacillus genomes uncovers conserved roles of natural products in bacterial physiology.</title>
        <authorList>
            <consortium name="Agbiome Team Llc"/>
            <person name="Bleich R.M."/>
            <person name="Grubbs K.J."/>
            <person name="Santa Maria K.C."/>
            <person name="Allen S.E."/>
            <person name="Farag S."/>
            <person name="Shank E.A."/>
            <person name="Bowers A."/>
        </authorList>
    </citation>
    <scope>NUCLEOTIDE SEQUENCE [LARGE SCALE GENOMIC DNA]</scope>
    <source>
        <strain evidence="2 3">AFS037265</strain>
    </source>
</reference>
<dbReference type="AlphaFoldDB" id="A0AAJ3R8Y6"/>
<name>A0AAJ3R8Y6_9BACI</name>
<dbReference type="EMBL" id="VLYX01000007">
    <property type="protein sequence ID" value="MDR4326124.1"/>
    <property type="molecule type" value="Genomic_DNA"/>
</dbReference>
<evidence type="ECO:0000313" key="3">
    <source>
        <dbReference type="Proteomes" id="UP000221918"/>
    </source>
</evidence>
<organism evidence="2 3">
    <name type="scientific">Bacillus pseudomycoides</name>
    <dbReference type="NCBI Taxonomy" id="64104"/>
    <lineage>
        <taxon>Bacteria</taxon>
        <taxon>Bacillati</taxon>
        <taxon>Bacillota</taxon>
        <taxon>Bacilli</taxon>
        <taxon>Bacillales</taxon>
        <taxon>Bacillaceae</taxon>
        <taxon>Bacillus</taxon>
        <taxon>Bacillus cereus group</taxon>
    </lineage>
</organism>
<dbReference type="EMBL" id="NUTL01000223">
    <property type="protein sequence ID" value="PHE84717.1"/>
    <property type="molecule type" value="Genomic_DNA"/>
</dbReference>
<comment type="caution">
    <text evidence="2">The sequence shown here is derived from an EMBL/GenBank/DDBJ whole genome shotgun (WGS) entry which is preliminary data.</text>
</comment>
<protein>
    <submittedName>
        <fullName evidence="2">Uncharacterized protein</fullName>
    </submittedName>
</protein>
<dbReference type="Proteomes" id="UP000221918">
    <property type="component" value="Unassembled WGS sequence"/>
</dbReference>
<evidence type="ECO:0000313" key="1">
    <source>
        <dbReference type="EMBL" id="MDR4326124.1"/>
    </source>
</evidence>
<evidence type="ECO:0000313" key="2">
    <source>
        <dbReference type="EMBL" id="PHE84717.1"/>
    </source>
</evidence>
<dbReference type="RefSeq" id="WP_003197665.1">
    <property type="nucleotide sequence ID" value="NZ_CM000744.1"/>
</dbReference>
<dbReference type="Proteomes" id="UP001248134">
    <property type="component" value="Unassembled WGS sequence"/>
</dbReference>
<accession>A0AAJ3R8Y6</accession>
<gene>
    <name evidence="2" type="ORF">COF81_29915</name>
    <name evidence="1" type="ORF">FOS08_09215</name>
</gene>
<proteinExistence type="predicted"/>
<reference evidence="1" key="2">
    <citation type="submission" date="2019-07" db="EMBL/GenBank/DDBJ databases">
        <title>Phylogenomic Reclassification of ATCC Bacillus Strains and Various Taxa within the Genus Bacillus.</title>
        <authorList>
            <person name="Riojas M.A."/>
            <person name="Frank A.M."/>
            <person name="Fenn S.L."/>
            <person name="King S.P."/>
            <person name="Brower S.M."/>
            <person name="Hazbon M.H."/>
        </authorList>
    </citation>
    <scope>NUCLEOTIDE SEQUENCE</scope>
    <source>
        <strain evidence="1">NR-12239</strain>
    </source>
</reference>